<accession>A0AAV2TEW2</accession>
<evidence type="ECO:0000313" key="2">
    <source>
        <dbReference type="Proteomes" id="UP001497525"/>
    </source>
</evidence>
<dbReference type="Gene3D" id="3.30.70.100">
    <property type="match status" value="1"/>
</dbReference>
<proteinExistence type="predicted"/>
<evidence type="ECO:0000313" key="1">
    <source>
        <dbReference type="EMBL" id="CAL5134624.1"/>
    </source>
</evidence>
<reference evidence="1" key="1">
    <citation type="submission" date="2024-06" db="EMBL/GenBank/DDBJ databases">
        <authorList>
            <person name="Liu X."/>
            <person name="Lenzi L."/>
            <person name="Haldenby T S."/>
            <person name="Uol C."/>
        </authorList>
    </citation>
    <scope>NUCLEOTIDE SEQUENCE</scope>
</reference>
<dbReference type="EMBL" id="CAXLJL010000212">
    <property type="protein sequence ID" value="CAL5134624.1"/>
    <property type="molecule type" value="Genomic_DNA"/>
</dbReference>
<organism evidence="1 2">
    <name type="scientific">Calicophoron daubneyi</name>
    <name type="common">Rumen fluke</name>
    <name type="synonym">Paramphistomum daubneyi</name>
    <dbReference type="NCBI Taxonomy" id="300641"/>
    <lineage>
        <taxon>Eukaryota</taxon>
        <taxon>Metazoa</taxon>
        <taxon>Spiralia</taxon>
        <taxon>Lophotrochozoa</taxon>
        <taxon>Platyhelminthes</taxon>
        <taxon>Trematoda</taxon>
        <taxon>Digenea</taxon>
        <taxon>Plagiorchiida</taxon>
        <taxon>Pronocephalata</taxon>
        <taxon>Paramphistomoidea</taxon>
        <taxon>Paramphistomidae</taxon>
        <taxon>Calicophoron</taxon>
    </lineage>
</organism>
<name>A0AAV2TEW2_CALDB</name>
<dbReference type="AlphaFoldDB" id="A0AAV2TEW2"/>
<sequence>MEGVMENDSTNPCPTWDSSYGLRGLNLKRNTCQCMILIYYHVELANYGKFRNTMIAHNPIMRAYGNGEFLGMAKDLCCIEGVFPTNENIGLLIFDHMDEATKCIDSTPELREPSHYGGRELYLVPLCNPAQSWPGYRFIQLDVYEPKNAQTFSKYMNQLVPLVTKHGGHVISGTTQTGHILGVRRPTFIFMVQWRSREDFFASNAEVTPLQRESGASCRTRVIFELETQKFAWC</sequence>
<evidence type="ECO:0008006" key="3">
    <source>
        <dbReference type="Google" id="ProtNLM"/>
    </source>
</evidence>
<protein>
    <recommendedName>
        <fullName evidence="3">DUF1330 domain-containing protein</fullName>
    </recommendedName>
</protein>
<dbReference type="Proteomes" id="UP001497525">
    <property type="component" value="Unassembled WGS sequence"/>
</dbReference>
<gene>
    <name evidence="1" type="ORF">CDAUBV1_LOCUS8403</name>
</gene>
<comment type="caution">
    <text evidence="1">The sequence shown here is derived from an EMBL/GenBank/DDBJ whole genome shotgun (WGS) entry which is preliminary data.</text>
</comment>